<dbReference type="EMBL" id="JAOPJF010000033">
    <property type="protein sequence ID" value="KAK1144101.1"/>
    <property type="molecule type" value="Genomic_DNA"/>
</dbReference>
<evidence type="ECO:0000313" key="2">
    <source>
        <dbReference type="Proteomes" id="UP001177260"/>
    </source>
</evidence>
<keyword evidence="2" id="KW-1185">Reference proteome</keyword>
<comment type="caution">
    <text evidence="1">The sequence shown here is derived from an EMBL/GenBank/DDBJ whole genome shotgun (WGS) entry which is preliminary data.</text>
</comment>
<protein>
    <submittedName>
        <fullName evidence="1">Uncharacterized protein</fullName>
    </submittedName>
</protein>
<proteinExistence type="predicted"/>
<sequence length="619" mass="66904">MANSESQTRGAICSLDEFLQVSYDYLIVGGGTAGLTLAARLSEDPSVNVGVIEAGKDQTRNEFVRTPAMFPQILGVPEYDWMLETVPQKGNGNKVHAMTRGKMLGGSSATNGMMYVRGSKQDYDDWSAFGKGWSWSSVAPFFRKHESIEDNRAGEPGDFAFLNFGTTSHGQSGPVSTSFNDWRNPLERYFIEAAKAACGMSNSPTDPWGGDHLGFFSSLLTVDRSKDKGTRSYAASAYLLPNISRPNLKVLTEALALNVILEGNSAQGVRLSHTGREYDVRATGEVILCCGTYKSPQLLELSGIGNPSILRSAGVQCVVPLPGVGESLQDHVLSATVYELKEGTTSFDSLRKPEILQQHLDLYSKENRGILAAGTSCMGFLPYSSLASPQDLATTCEKVQRTTKTTPFQQRQLQQVATHLQSPSSANIQFIMFQGTMNIEEVVQDQGKFAKPGSPTDPDGFTIVTCLQYPASRGTVHITNSDPTKNPAVDPAYLTNEADVDVLAAGMGFCDKIVNSSPLKDKIQRRAHPAPSVQLGDREQAKAAVRDFCMTEYHPCGTCAIGQVVDERLRVNGVKGLRVVDASVFPGNVSGNILSSVYAVAERAADLIKEDGIRIKASL</sequence>
<evidence type="ECO:0000313" key="1">
    <source>
        <dbReference type="EMBL" id="KAK1144101.1"/>
    </source>
</evidence>
<reference evidence="1 2" key="1">
    <citation type="journal article" date="2023" name="ACS Omega">
        <title>Identification of the Neoaspergillic Acid Biosynthesis Gene Cluster by Establishing an In Vitro CRISPR-Ribonucleoprotein Genetic System in Aspergillus melleus.</title>
        <authorList>
            <person name="Yuan B."/>
            <person name="Grau M.F."/>
            <person name="Murata R.M."/>
            <person name="Torok T."/>
            <person name="Venkateswaran K."/>
            <person name="Stajich J.E."/>
            <person name="Wang C.C.C."/>
        </authorList>
    </citation>
    <scope>NUCLEOTIDE SEQUENCE [LARGE SCALE GENOMIC DNA]</scope>
    <source>
        <strain evidence="1 2">IMV 1140</strain>
    </source>
</reference>
<gene>
    <name evidence="1" type="ORF">N8T08_005763</name>
</gene>
<name>A0ACC3B1P7_9EURO</name>
<dbReference type="Proteomes" id="UP001177260">
    <property type="component" value="Unassembled WGS sequence"/>
</dbReference>
<accession>A0ACC3B1P7</accession>
<organism evidence="1 2">
    <name type="scientific">Aspergillus melleus</name>
    <dbReference type="NCBI Taxonomy" id="138277"/>
    <lineage>
        <taxon>Eukaryota</taxon>
        <taxon>Fungi</taxon>
        <taxon>Dikarya</taxon>
        <taxon>Ascomycota</taxon>
        <taxon>Pezizomycotina</taxon>
        <taxon>Eurotiomycetes</taxon>
        <taxon>Eurotiomycetidae</taxon>
        <taxon>Eurotiales</taxon>
        <taxon>Aspergillaceae</taxon>
        <taxon>Aspergillus</taxon>
        <taxon>Aspergillus subgen. Circumdati</taxon>
    </lineage>
</organism>